<dbReference type="OrthoDB" id="2735536at2759"/>
<dbReference type="Proteomes" id="UP000018087">
    <property type="component" value="Unassembled WGS sequence"/>
</dbReference>
<dbReference type="EMBL" id="KI440854">
    <property type="protein sequence ID" value="ERS95339.1"/>
    <property type="molecule type" value="Genomic_DNA"/>
</dbReference>
<sequence length="357" mass="37952">MAPKTVLVTGANGYIGNAVARAFVAAGWITYGLVRSPASAAALAQEEILPVIGSIDDTDAHAAIQAQLPPTLDAIVSTTENIFDYIPHYTNAVRLLRTLGTASSSAGVKPLVIFSSGCKDYGIGPHYHGAPGLAPHTEDSPVAPVPVLANRATYAAKIFAHADAFAPVLVRPTSVYGRASSYYRSFFSVAAQVAATAGRPLVVPRPANTIVHALHVDDCAEAYVAIASHPRRAEVEGHVFNISAHRYETLDEVAQALVKEYGIQGGGPQYVDPSELAADQNLWPPGIIDFPQWTDSTKLRKVTGWQDHRPLFSEALHVYRIAAEAAEAIGNETVQRSNALAKSFQKAGLQSIGDTPK</sequence>
<feature type="domain" description="NAD-dependent epimerase/dehydratase" evidence="1">
    <location>
        <begin position="6"/>
        <end position="242"/>
    </location>
</feature>
<evidence type="ECO:0000313" key="2">
    <source>
        <dbReference type="EMBL" id="ERS95339.1"/>
    </source>
</evidence>
<dbReference type="Gene3D" id="3.40.50.720">
    <property type="entry name" value="NAD(P)-binding Rossmann-like Domain"/>
    <property type="match status" value="1"/>
</dbReference>
<dbReference type="GO" id="GO:0004029">
    <property type="term" value="F:aldehyde dehydrogenase (NAD+) activity"/>
    <property type="evidence" value="ECO:0007669"/>
    <property type="project" value="TreeGrafter"/>
</dbReference>
<keyword evidence="3" id="KW-1185">Reference proteome</keyword>
<proteinExistence type="predicted"/>
<dbReference type="InterPro" id="IPR051783">
    <property type="entry name" value="NAD(P)-dependent_oxidoreduct"/>
</dbReference>
<dbReference type="GO" id="GO:0005737">
    <property type="term" value="C:cytoplasm"/>
    <property type="evidence" value="ECO:0007669"/>
    <property type="project" value="TreeGrafter"/>
</dbReference>
<dbReference type="eggNOG" id="ENOG502S4U3">
    <property type="taxonomic scope" value="Eukaryota"/>
</dbReference>
<accession>U7PKT5</accession>
<dbReference type="InterPro" id="IPR001509">
    <property type="entry name" value="Epimerase_deHydtase"/>
</dbReference>
<reference evidence="3" key="1">
    <citation type="journal article" date="2014" name="Genome Announc.">
        <title>Genome sequence of the pathogenic fungus Sporothrix schenckii (ATCC 58251).</title>
        <authorList>
            <person name="Cuomo C.A."/>
            <person name="Rodriguez-Del Valle N."/>
            <person name="Perez-Sanchez L."/>
            <person name="Abouelleil A."/>
            <person name="Goldberg J."/>
            <person name="Young S."/>
            <person name="Zeng Q."/>
            <person name="Birren B.W."/>
        </authorList>
    </citation>
    <scope>NUCLEOTIDE SEQUENCE [LARGE SCALE GENOMIC DNA]</scope>
    <source>
        <strain evidence="3">ATCC 58251 / de Perez 2211183</strain>
    </source>
</reference>
<dbReference type="Pfam" id="PF01370">
    <property type="entry name" value="Epimerase"/>
    <property type="match status" value="1"/>
</dbReference>
<dbReference type="PANTHER" id="PTHR48079">
    <property type="entry name" value="PROTEIN YEEZ"/>
    <property type="match status" value="1"/>
</dbReference>
<name>U7PKT5_SPOS1</name>
<dbReference type="AlphaFoldDB" id="U7PKT5"/>
<organism evidence="2 3">
    <name type="scientific">Sporothrix schenckii (strain ATCC 58251 / de Perez 2211183)</name>
    <name type="common">Rose-picker's disease fungus</name>
    <dbReference type="NCBI Taxonomy" id="1391915"/>
    <lineage>
        <taxon>Eukaryota</taxon>
        <taxon>Fungi</taxon>
        <taxon>Dikarya</taxon>
        <taxon>Ascomycota</taxon>
        <taxon>Pezizomycotina</taxon>
        <taxon>Sordariomycetes</taxon>
        <taxon>Sordariomycetidae</taxon>
        <taxon>Ophiostomatales</taxon>
        <taxon>Ophiostomataceae</taxon>
        <taxon>Sporothrix</taxon>
    </lineage>
</organism>
<evidence type="ECO:0000259" key="1">
    <source>
        <dbReference type="Pfam" id="PF01370"/>
    </source>
</evidence>
<dbReference type="SUPFAM" id="SSF51735">
    <property type="entry name" value="NAD(P)-binding Rossmann-fold domains"/>
    <property type="match status" value="1"/>
</dbReference>
<gene>
    <name evidence="2" type="ORF">HMPREF1624_08217</name>
</gene>
<evidence type="ECO:0000313" key="3">
    <source>
        <dbReference type="Proteomes" id="UP000018087"/>
    </source>
</evidence>
<dbReference type="PANTHER" id="PTHR48079:SF3">
    <property type="entry name" value="NAD-DEPENDENT EPIMERASE_DEHYDRATASE DOMAIN-CONTAINING PROTEIN"/>
    <property type="match status" value="1"/>
</dbReference>
<dbReference type="InterPro" id="IPR036291">
    <property type="entry name" value="NAD(P)-bd_dom_sf"/>
</dbReference>
<protein>
    <recommendedName>
        <fullName evidence="1">NAD-dependent epimerase/dehydratase domain-containing protein</fullName>
    </recommendedName>
</protein>
<dbReference type="HOGENOM" id="CLU_685169_0_0_1"/>